<comment type="caution">
    <text evidence="1">The sequence shown here is derived from an EMBL/GenBank/DDBJ whole genome shotgun (WGS) entry which is preliminary data.</text>
</comment>
<accession>A0ABY2LPE0</accession>
<dbReference type="EMBL" id="RQFO01000016">
    <property type="protein sequence ID" value="TGL01482.1"/>
    <property type="molecule type" value="Genomic_DNA"/>
</dbReference>
<evidence type="ECO:0000313" key="1">
    <source>
        <dbReference type="EMBL" id="TGL01482.1"/>
    </source>
</evidence>
<gene>
    <name evidence="1" type="ORF">EHQ31_11915</name>
</gene>
<protein>
    <submittedName>
        <fullName evidence="1">Uncharacterized protein</fullName>
    </submittedName>
</protein>
<keyword evidence="2" id="KW-1185">Reference proteome</keyword>
<sequence>MIRGRDRAFRSNLSHLVCYKYLYSPERISAPIAGAGVYTVKNKGNRNQVKEFLMQVYAEMR</sequence>
<dbReference type="RefSeq" id="WP_135573437.1">
    <property type="nucleotide sequence ID" value="NZ_RQFN01000024.1"/>
</dbReference>
<dbReference type="Proteomes" id="UP000297465">
    <property type="component" value="Unassembled WGS sequence"/>
</dbReference>
<reference evidence="2" key="1">
    <citation type="journal article" date="2019" name="PLoS Negl. Trop. Dis.">
        <title>Revisiting the worldwide diversity of Leptospira species in the environment.</title>
        <authorList>
            <person name="Vincent A.T."/>
            <person name="Schiettekatte O."/>
            <person name="Bourhy P."/>
            <person name="Veyrier F.J."/>
            <person name="Picardeau M."/>
        </authorList>
    </citation>
    <scope>NUCLEOTIDE SEQUENCE [LARGE SCALE GENOMIC DNA]</scope>
    <source>
        <strain evidence="2">201800278</strain>
    </source>
</reference>
<proteinExistence type="predicted"/>
<evidence type="ECO:0000313" key="2">
    <source>
        <dbReference type="Proteomes" id="UP000297465"/>
    </source>
</evidence>
<name>A0ABY2LPE0_9LEPT</name>
<organism evidence="1 2">
    <name type="scientific">Leptospira montravelensis</name>
    <dbReference type="NCBI Taxonomy" id="2484961"/>
    <lineage>
        <taxon>Bacteria</taxon>
        <taxon>Pseudomonadati</taxon>
        <taxon>Spirochaetota</taxon>
        <taxon>Spirochaetia</taxon>
        <taxon>Leptospirales</taxon>
        <taxon>Leptospiraceae</taxon>
        <taxon>Leptospira</taxon>
    </lineage>
</organism>